<comment type="subcellular location">
    <subcellularLocation>
        <location evidence="1">Membrane</location>
        <topology evidence="1">Multi-pass membrane protein</topology>
    </subcellularLocation>
</comment>
<keyword evidence="3 6" id="KW-1133">Transmembrane helix</keyword>
<keyword evidence="4 6" id="KW-0472">Membrane</keyword>
<feature type="transmembrane region" description="Helical" evidence="6">
    <location>
        <begin position="252"/>
        <end position="274"/>
    </location>
</feature>
<feature type="transmembrane region" description="Helical" evidence="6">
    <location>
        <begin position="54"/>
        <end position="78"/>
    </location>
</feature>
<organism evidence="8 9">
    <name type="scientific">Apiospora arundinis</name>
    <dbReference type="NCBI Taxonomy" id="335852"/>
    <lineage>
        <taxon>Eukaryota</taxon>
        <taxon>Fungi</taxon>
        <taxon>Dikarya</taxon>
        <taxon>Ascomycota</taxon>
        <taxon>Pezizomycotina</taxon>
        <taxon>Sordariomycetes</taxon>
        <taxon>Xylariomycetidae</taxon>
        <taxon>Amphisphaeriales</taxon>
        <taxon>Apiosporaceae</taxon>
        <taxon>Apiospora</taxon>
    </lineage>
</organism>
<feature type="transmembrane region" description="Helical" evidence="6">
    <location>
        <begin position="131"/>
        <end position="150"/>
    </location>
</feature>
<evidence type="ECO:0000256" key="1">
    <source>
        <dbReference type="ARBA" id="ARBA00004141"/>
    </source>
</evidence>
<dbReference type="PANTHER" id="PTHR33048:SF47">
    <property type="entry name" value="INTEGRAL MEMBRANE PROTEIN-RELATED"/>
    <property type="match status" value="1"/>
</dbReference>
<evidence type="ECO:0000256" key="5">
    <source>
        <dbReference type="ARBA" id="ARBA00038359"/>
    </source>
</evidence>
<evidence type="ECO:0000256" key="2">
    <source>
        <dbReference type="ARBA" id="ARBA00022692"/>
    </source>
</evidence>
<dbReference type="PANTHER" id="PTHR33048">
    <property type="entry name" value="PTH11-LIKE INTEGRAL MEMBRANE PROTEIN (AFU_ORTHOLOGUE AFUA_5G11245)"/>
    <property type="match status" value="1"/>
</dbReference>
<name>A0ABR2IUD9_9PEZI</name>
<dbReference type="Pfam" id="PF20684">
    <property type="entry name" value="Fung_rhodopsin"/>
    <property type="match status" value="1"/>
</dbReference>
<feature type="transmembrane region" description="Helical" evidence="6">
    <location>
        <begin position="98"/>
        <end position="119"/>
    </location>
</feature>
<dbReference type="EMBL" id="JAPCWZ010000004">
    <property type="protein sequence ID" value="KAK8868438.1"/>
    <property type="molecule type" value="Genomic_DNA"/>
</dbReference>
<proteinExistence type="inferred from homology"/>
<accession>A0ABR2IUD9</accession>
<dbReference type="InterPro" id="IPR049326">
    <property type="entry name" value="Rhodopsin_dom_fungi"/>
</dbReference>
<comment type="similarity">
    <text evidence="5">Belongs to the SAT4 family.</text>
</comment>
<gene>
    <name evidence="8" type="ORF">PGQ11_007016</name>
</gene>
<protein>
    <submittedName>
        <fullName evidence="8">Integral membrane protein</fullName>
    </submittedName>
</protein>
<feature type="transmembrane region" description="Helical" evidence="6">
    <location>
        <begin position="25"/>
        <end position="42"/>
    </location>
</feature>
<feature type="transmembrane region" description="Helical" evidence="6">
    <location>
        <begin position="214"/>
        <end position="232"/>
    </location>
</feature>
<evidence type="ECO:0000256" key="3">
    <source>
        <dbReference type="ARBA" id="ARBA00022989"/>
    </source>
</evidence>
<dbReference type="Proteomes" id="UP001390339">
    <property type="component" value="Unassembled WGS sequence"/>
</dbReference>
<feature type="domain" description="Rhodopsin" evidence="7">
    <location>
        <begin position="89"/>
        <end position="279"/>
    </location>
</feature>
<feature type="transmembrane region" description="Helical" evidence="6">
    <location>
        <begin position="179"/>
        <end position="202"/>
    </location>
</feature>
<sequence>MALAAGPPRGIDVFSEEAVRTAQCFYGVTIPLVVLATATFAFRMSKSTRSRSVLADICITVGYALTITDWGLFMPQLFLTPGTKSPSAVIEGAKGAFLAIPVWGMSMAFIKASIGLTLLHIQQSLYFQIFVWANIALAGGYGFGNMWFILFSCRPLSAAWGDLADPTEANCLPPSSLKAAALTGAVVSIVTDIMLSLAPISFLWSLNRPLRERVVIGFLMSLGLLAGVSSLIKNLQIQKFGAPGVDGPALNIVISLWTVLEQLLGVIAACTPFCKPVFEKCLRCMGVSLTRAGGANSSGTPANYANYQRATENDTFRSQVTTRRRSKFDSDEDPLNIEMEAGLSSSASGGSSKDANAKIFKRTEVHVVTEALRADNAADGWKKYTP</sequence>
<evidence type="ECO:0000259" key="7">
    <source>
        <dbReference type="Pfam" id="PF20684"/>
    </source>
</evidence>
<dbReference type="InterPro" id="IPR052337">
    <property type="entry name" value="SAT4-like"/>
</dbReference>
<keyword evidence="2 6" id="KW-0812">Transmembrane</keyword>
<reference evidence="8 9" key="1">
    <citation type="journal article" date="2024" name="IMA Fungus">
        <title>Apiospora arundinis, a panoply of carbohydrate-active enzymes and secondary metabolites.</title>
        <authorList>
            <person name="Sorensen T."/>
            <person name="Petersen C."/>
            <person name="Muurmann A.T."/>
            <person name="Christiansen J.V."/>
            <person name="Brundto M.L."/>
            <person name="Overgaard C.K."/>
            <person name="Boysen A.T."/>
            <person name="Wollenberg R.D."/>
            <person name="Larsen T.O."/>
            <person name="Sorensen J.L."/>
            <person name="Nielsen K.L."/>
            <person name="Sondergaard T.E."/>
        </authorList>
    </citation>
    <scope>NUCLEOTIDE SEQUENCE [LARGE SCALE GENOMIC DNA]</scope>
    <source>
        <strain evidence="8 9">AAU 773</strain>
    </source>
</reference>
<comment type="caution">
    <text evidence="8">The sequence shown here is derived from an EMBL/GenBank/DDBJ whole genome shotgun (WGS) entry which is preliminary data.</text>
</comment>
<keyword evidence="9" id="KW-1185">Reference proteome</keyword>
<evidence type="ECO:0000313" key="8">
    <source>
        <dbReference type="EMBL" id="KAK8868438.1"/>
    </source>
</evidence>
<evidence type="ECO:0000256" key="6">
    <source>
        <dbReference type="SAM" id="Phobius"/>
    </source>
</evidence>
<evidence type="ECO:0000313" key="9">
    <source>
        <dbReference type="Proteomes" id="UP001390339"/>
    </source>
</evidence>
<evidence type="ECO:0000256" key="4">
    <source>
        <dbReference type="ARBA" id="ARBA00023136"/>
    </source>
</evidence>